<evidence type="ECO:0000256" key="2">
    <source>
        <dbReference type="ARBA" id="ARBA00023136"/>
    </source>
</evidence>
<organism evidence="4 5">
    <name type="scientific">Pedobacter gandavensis</name>
    <dbReference type="NCBI Taxonomy" id="2679963"/>
    <lineage>
        <taxon>Bacteria</taxon>
        <taxon>Pseudomonadati</taxon>
        <taxon>Bacteroidota</taxon>
        <taxon>Sphingobacteriia</taxon>
        <taxon>Sphingobacteriales</taxon>
        <taxon>Sphingobacteriaceae</taxon>
        <taxon>Pedobacter</taxon>
    </lineage>
</organism>
<dbReference type="InterPro" id="IPR012338">
    <property type="entry name" value="Beta-lactam/transpept-like"/>
</dbReference>
<dbReference type="Proteomes" id="UP000636110">
    <property type="component" value="Unassembled WGS sequence"/>
</dbReference>
<evidence type="ECO:0000259" key="3">
    <source>
        <dbReference type="Pfam" id="PF00144"/>
    </source>
</evidence>
<proteinExistence type="predicted"/>
<dbReference type="PANTHER" id="PTHR46825">
    <property type="entry name" value="D-ALANYL-D-ALANINE-CARBOXYPEPTIDASE/ENDOPEPTIDASE AMPH"/>
    <property type="match status" value="1"/>
</dbReference>
<gene>
    <name evidence="4" type="ORF">GM920_03120</name>
</gene>
<evidence type="ECO:0000313" key="5">
    <source>
        <dbReference type="Proteomes" id="UP000636110"/>
    </source>
</evidence>
<protein>
    <submittedName>
        <fullName evidence="4">Serine hydrolase</fullName>
    </submittedName>
</protein>
<dbReference type="Pfam" id="PF00144">
    <property type="entry name" value="Beta-lactamase"/>
    <property type="match status" value="1"/>
</dbReference>
<dbReference type="EMBL" id="WNXC01000001">
    <property type="protein sequence ID" value="MBB2147896.1"/>
    <property type="molecule type" value="Genomic_DNA"/>
</dbReference>
<evidence type="ECO:0000313" key="4">
    <source>
        <dbReference type="EMBL" id="MBB2147896.1"/>
    </source>
</evidence>
<comment type="caution">
    <text evidence="4">The sequence shown here is derived from an EMBL/GenBank/DDBJ whole genome shotgun (WGS) entry which is preliminary data.</text>
</comment>
<dbReference type="InterPro" id="IPR001466">
    <property type="entry name" value="Beta-lactam-related"/>
</dbReference>
<name>A0ABR6ERM5_9SPHI</name>
<keyword evidence="5" id="KW-1185">Reference proteome</keyword>
<dbReference type="PANTHER" id="PTHR46825:SF11">
    <property type="entry name" value="PENICILLIN-BINDING PROTEIN 4"/>
    <property type="match status" value="1"/>
</dbReference>
<comment type="subcellular location">
    <subcellularLocation>
        <location evidence="1">Membrane</location>
    </subcellularLocation>
</comment>
<keyword evidence="2" id="KW-0472">Membrane</keyword>
<sequence>MNMDMIFKKPILSLILLVTSILPSSVALAKVLQLTPTLKNIAGYYQHPQVKELYLQMKISGNKLKQIRDWDGRELLLDPKSETEFSSPNGDYNLHFLKDGNNEISAVKIGQELWVKVAGYRPEKMPGLTVAQVSALLNEKAEKLVAAINANTDKRLVDYVNNNFSKKLKSTTQGDFLSRAKAAYRSTAGVKFDKRLYFNANALFAEYQYASADLNNVLEFSLKLDQKGKIKLYNSRVTYSQDPIKKLNTEQELIGDLDQTLKHLSQKDVFSGAVLFAKGDRVLYEYSTGLAIKKDGIKNNIDTKFNIGSINKMFTAVGVMQLVEQGKLNLNDPLSKFLDSTWIPTALADQIKVSQLLNHTAGVGDFFSEKMQAAPLSQFRTLEGYKPFVKLTKLEFEPGTSWSYSNSGMLLLGLIIEKVSGQNYFDYVKEHIYKIAGMESSAMRTFGGKEPGEPVEAQENKYLSNQAMGYIPTIDNTYILASSPIYTIGSAAGGGYSTVGDLHKFGIALLSGQLLSDSSRLKMFKDELGIGYGYGFQLSGSPKLEVVGHSGGAPGVNAVSYYFPETGYMIVVLSNYDRGAADLGEYMLNQVKSIVK</sequence>
<evidence type="ECO:0000256" key="1">
    <source>
        <dbReference type="ARBA" id="ARBA00004370"/>
    </source>
</evidence>
<reference evidence="4 5" key="1">
    <citation type="submission" date="2019-11" db="EMBL/GenBank/DDBJ databases">
        <title>Description of Pedobacter sp. LMG 31462T.</title>
        <authorList>
            <person name="Carlier A."/>
            <person name="Qi S."/>
            <person name="Vandamme P."/>
        </authorList>
    </citation>
    <scope>NUCLEOTIDE SEQUENCE [LARGE SCALE GENOMIC DNA]</scope>
    <source>
        <strain evidence="4 5">LMG 31462</strain>
    </source>
</reference>
<feature type="domain" description="Beta-lactamase-related" evidence="3">
    <location>
        <begin position="257"/>
        <end position="581"/>
    </location>
</feature>
<accession>A0ABR6ERM5</accession>
<dbReference type="Gene3D" id="3.40.710.10">
    <property type="entry name" value="DD-peptidase/beta-lactamase superfamily"/>
    <property type="match status" value="1"/>
</dbReference>
<dbReference type="SUPFAM" id="SSF56601">
    <property type="entry name" value="beta-lactamase/transpeptidase-like"/>
    <property type="match status" value="1"/>
</dbReference>
<dbReference type="InterPro" id="IPR050491">
    <property type="entry name" value="AmpC-like"/>
</dbReference>
<dbReference type="GO" id="GO:0016787">
    <property type="term" value="F:hydrolase activity"/>
    <property type="evidence" value="ECO:0007669"/>
    <property type="project" value="UniProtKB-KW"/>
</dbReference>
<keyword evidence="4" id="KW-0378">Hydrolase</keyword>